<dbReference type="PANTHER" id="PTHR46862">
    <property type="entry name" value="OS07G0661900 PROTEIN"/>
    <property type="match status" value="1"/>
</dbReference>
<accession>A0A6J0JN70</accession>
<dbReference type="AlphaFoldDB" id="A0A6J0JN70"/>
<evidence type="ECO:0000313" key="6">
    <source>
        <dbReference type="RefSeq" id="XP_018436466.1"/>
    </source>
</evidence>
<dbReference type="PROSITE" id="PS51375">
    <property type="entry name" value="PPR"/>
    <property type="match status" value="6"/>
</dbReference>
<sequence>MKSLLLSRQAIRRVSLSPPFCRYFSAVTPSISHSDRHLRRSHDEPIPRPIISSPLTRHFHSTRESRLSDSTASQIHHDEDNDEEEEEDGTTNEFLSRFVWIMRGKLSESYPDSDKKTVDGMLLLIVEKVVEEIESGGFSKVGGGSTPPPSSPSEEFSDDLWATIWEVSNTVLRDMEKERKKEKMKVYVQSPEVMEMCRFAGEIGIRGDLLRELRFKWAREKMEEAEFQESLEQMRDLDTSIRESETVDADEEGEGEESVVPKTISLPKRKGKFKYKIYGLELSDPKWGEVADKIHEAEEEADWREAKPVTGKCKLVMEKLEALEEKDDPKGLIAEWVELLEPQRVDWIALLDQLRESNTNAYLKVAEHVLDDKSFRASISDYSKLIHFHAKENHTEDVERILKKMSQNGIFPDISVATALIHMYSKSGNLERATEAFESLKSYGLRPDKKIYSSMIMGYVNAGKPKLGERLMRDMDARDMKCSDEVYMAMLRAFAQTGDADGAAAMFTSMQLDFKDTNCFEGYSLLVEACGRAGNAGKAKINFDQMRARGFKPDDKCIANMIRAYKRENSLDKALRLLLQLEKDGIELGVITYTVLVDWMANLGLIEEAEQLLVKISQLGEAPPFELQVSLCYMYSTARNEKKTLQALGVLEAKKDQMGPNEFERVITGLKMGGFEKDARRMFKHMEARKFLPSDRLKIDMGASPSFGSGFSSKMRR</sequence>
<feature type="repeat" description="PPR" evidence="2">
    <location>
        <begin position="413"/>
        <end position="447"/>
    </location>
</feature>
<dbReference type="KEGG" id="rsz:108808864"/>
<organism evidence="5 6">
    <name type="scientific">Raphanus sativus</name>
    <name type="common">Radish</name>
    <name type="synonym">Raphanus raphanistrum var. sativus</name>
    <dbReference type="NCBI Taxonomy" id="3726"/>
    <lineage>
        <taxon>Eukaryota</taxon>
        <taxon>Viridiplantae</taxon>
        <taxon>Streptophyta</taxon>
        <taxon>Embryophyta</taxon>
        <taxon>Tracheophyta</taxon>
        <taxon>Spermatophyta</taxon>
        <taxon>Magnoliopsida</taxon>
        <taxon>eudicotyledons</taxon>
        <taxon>Gunneridae</taxon>
        <taxon>Pentapetalae</taxon>
        <taxon>rosids</taxon>
        <taxon>malvids</taxon>
        <taxon>Brassicales</taxon>
        <taxon>Brassicaceae</taxon>
        <taxon>Brassiceae</taxon>
        <taxon>Raphanus</taxon>
    </lineage>
</organism>
<gene>
    <name evidence="6" type="primary">LOC108808864</name>
</gene>
<feature type="repeat" description="PPR" evidence="2">
    <location>
        <begin position="448"/>
        <end position="482"/>
    </location>
</feature>
<evidence type="ECO:0000256" key="3">
    <source>
        <dbReference type="SAM" id="MobiDB-lite"/>
    </source>
</evidence>
<dbReference type="GeneID" id="108808864"/>
<dbReference type="InterPro" id="IPR002885">
    <property type="entry name" value="PPR_rpt"/>
</dbReference>
<dbReference type="Proteomes" id="UP000504610">
    <property type="component" value="Chromosome 1"/>
</dbReference>
<feature type="compositionally biased region" description="Acidic residues" evidence="3">
    <location>
        <begin position="80"/>
        <end position="90"/>
    </location>
</feature>
<evidence type="ECO:0000313" key="5">
    <source>
        <dbReference type="Proteomes" id="UP000504610"/>
    </source>
</evidence>
<dbReference type="Pfam" id="PF01535">
    <property type="entry name" value="PPR"/>
    <property type="match status" value="2"/>
</dbReference>
<feature type="region of interest" description="Disordered" evidence="3">
    <location>
        <begin position="34"/>
        <end position="91"/>
    </location>
</feature>
<dbReference type="NCBIfam" id="TIGR00756">
    <property type="entry name" value="PPR"/>
    <property type="match status" value="3"/>
</dbReference>
<evidence type="ECO:0000256" key="1">
    <source>
        <dbReference type="ARBA" id="ARBA00022737"/>
    </source>
</evidence>
<keyword evidence="1" id="KW-0677">Repeat</keyword>
<dbReference type="Pfam" id="PF17177">
    <property type="entry name" value="PPR_long"/>
    <property type="match status" value="1"/>
</dbReference>
<feature type="repeat" description="PPR" evidence="2">
    <location>
        <begin position="589"/>
        <end position="623"/>
    </location>
</feature>
<dbReference type="InterPro" id="IPR011990">
    <property type="entry name" value="TPR-like_helical_dom_sf"/>
</dbReference>
<evidence type="ECO:0000256" key="2">
    <source>
        <dbReference type="PROSITE-ProRule" id="PRU00708"/>
    </source>
</evidence>
<feature type="domain" description="PROP1-like PPR" evidence="4">
    <location>
        <begin position="374"/>
        <end position="502"/>
    </location>
</feature>
<feature type="repeat" description="PPR" evidence="2">
    <location>
        <begin position="378"/>
        <end position="412"/>
    </location>
</feature>
<feature type="repeat" description="PPR" evidence="2">
    <location>
        <begin position="519"/>
        <end position="553"/>
    </location>
</feature>
<reference evidence="5" key="1">
    <citation type="journal article" date="2019" name="Database">
        <title>The radish genome database (RadishGD): an integrated information resource for radish genomics.</title>
        <authorList>
            <person name="Yu H.J."/>
            <person name="Baek S."/>
            <person name="Lee Y.J."/>
            <person name="Cho A."/>
            <person name="Mun J.H."/>
        </authorList>
    </citation>
    <scope>NUCLEOTIDE SEQUENCE [LARGE SCALE GENOMIC DNA]</scope>
    <source>
        <strain evidence="5">cv. WK10039</strain>
    </source>
</reference>
<dbReference type="RefSeq" id="XP_018436466.1">
    <property type="nucleotide sequence ID" value="XM_018580964.2"/>
</dbReference>
<keyword evidence="5" id="KW-1185">Reference proteome</keyword>
<dbReference type="PANTHER" id="PTHR46862:SF2">
    <property type="entry name" value="OS02G0611400 PROTEIN"/>
    <property type="match status" value="1"/>
</dbReference>
<dbReference type="Gene3D" id="1.25.40.10">
    <property type="entry name" value="Tetratricopeptide repeat domain"/>
    <property type="match status" value="2"/>
</dbReference>
<name>A0A6J0JN70_RAPSA</name>
<feature type="repeat" description="PPR" evidence="2">
    <location>
        <begin position="554"/>
        <end position="588"/>
    </location>
</feature>
<protein>
    <submittedName>
        <fullName evidence="6">Pentatricopeptide repeat-containing protein At5g48730, chloroplastic</fullName>
    </submittedName>
</protein>
<dbReference type="InterPro" id="IPR033443">
    <property type="entry name" value="PROP1-like_PPR_dom"/>
</dbReference>
<feature type="region of interest" description="Disordered" evidence="3">
    <location>
        <begin position="137"/>
        <end position="156"/>
    </location>
</feature>
<proteinExistence type="predicted"/>
<dbReference type="OrthoDB" id="185373at2759"/>
<reference evidence="6" key="2">
    <citation type="submission" date="2025-08" db="UniProtKB">
        <authorList>
            <consortium name="RefSeq"/>
        </authorList>
    </citation>
    <scope>IDENTIFICATION</scope>
    <source>
        <tissue evidence="6">Leaf</tissue>
    </source>
</reference>
<evidence type="ECO:0000259" key="4">
    <source>
        <dbReference type="Pfam" id="PF17177"/>
    </source>
</evidence>